<keyword evidence="4" id="KW-1185">Reference proteome</keyword>
<evidence type="ECO:0000259" key="2">
    <source>
        <dbReference type="Pfam" id="PF04677"/>
    </source>
</evidence>
<feature type="domain" description="Cwf19-like C-terminal" evidence="2">
    <location>
        <begin position="301"/>
        <end position="423"/>
    </location>
</feature>
<dbReference type="Pfam" id="PF04676">
    <property type="entry name" value="CwfJ_C_2"/>
    <property type="match status" value="1"/>
</dbReference>
<dbReference type="Proteomes" id="UP000800093">
    <property type="component" value="Unassembled WGS sequence"/>
</dbReference>
<evidence type="ECO:0000313" key="3">
    <source>
        <dbReference type="EMBL" id="KAF2269147.1"/>
    </source>
</evidence>
<dbReference type="SUPFAM" id="SSF54197">
    <property type="entry name" value="HIT-like"/>
    <property type="match status" value="1"/>
</dbReference>
<gene>
    <name evidence="3" type="ORF">CC78DRAFT_564894</name>
</gene>
<dbReference type="Pfam" id="PF04677">
    <property type="entry name" value="CwfJ_C_1"/>
    <property type="match status" value="1"/>
</dbReference>
<accession>A0A9P4N9L3</accession>
<sequence length="537" mass="60482">MASKIAVIGAVDGQFRTVFQKVADLHAKHSFAFTIITGNLFADPATATEEHKSDVNNLIKGTVHIPLATYFALGTHPLPNSVVEKLKSSNNELCHNLFFLGKISFSTTLEGIRIAAVGGTYNPKQADDDYIPFYNETDTKGLQGNKAADILITNEWPAGVRSRSRVHFDAAEDPPSQPCLADLCTFLKPRYHFSTSGTTFYEREPFFHLPSEETDGLYPTTRFISLASFGNRSKQKWIYAFTLDPSASHPVSAEPGSTASPFALLDKKRNAPTDRESAGLVFEDHHGGGRQLKRRRRHKGPLQASECFFCIANNHATHLVTTIGEYAYMTTAKGPLSNSGTFPGLDFPCHMLIIPLFHTPTLASIGEKRHKTYAEMQQFRASMNRMLKFKTGNEYGSVTWEVSKANFPHTHWQYLPVSAELIHNGLLEGAFRIHADNEKCPRFKKEDVGDGVQETGDFFRVLIWDPLKPEDEYTSLIMRFDDSIKFRHQFGREVLAKLMRLDNRIDWHQCGQLQNEEEADVAAFNRAFKDFEFTTEE</sequence>
<dbReference type="AlphaFoldDB" id="A0A9P4N9L3"/>
<dbReference type="EMBL" id="ML986583">
    <property type="protein sequence ID" value="KAF2269147.1"/>
    <property type="molecule type" value="Genomic_DNA"/>
</dbReference>
<dbReference type="GO" id="GO:0000398">
    <property type="term" value="P:mRNA splicing, via spliceosome"/>
    <property type="evidence" value="ECO:0007669"/>
    <property type="project" value="TreeGrafter"/>
</dbReference>
<dbReference type="GO" id="GO:0071014">
    <property type="term" value="C:post-mRNA release spliceosomal complex"/>
    <property type="evidence" value="ECO:0007669"/>
    <property type="project" value="TreeGrafter"/>
</dbReference>
<dbReference type="InterPro" id="IPR006767">
    <property type="entry name" value="Cwf19-like_C_dom-2"/>
</dbReference>
<organism evidence="3 4">
    <name type="scientific">Lojkania enalia</name>
    <dbReference type="NCBI Taxonomy" id="147567"/>
    <lineage>
        <taxon>Eukaryota</taxon>
        <taxon>Fungi</taxon>
        <taxon>Dikarya</taxon>
        <taxon>Ascomycota</taxon>
        <taxon>Pezizomycotina</taxon>
        <taxon>Dothideomycetes</taxon>
        <taxon>Pleosporomycetidae</taxon>
        <taxon>Pleosporales</taxon>
        <taxon>Pleosporales incertae sedis</taxon>
        <taxon>Lojkania</taxon>
    </lineage>
</organism>
<dbReference type="InterPro" id="IPR036265">
    <property type="entry name" value="HIT-like_sf"/>
</dbReference>
<dbReference type="CDD" id="cd07380">
    <property type="entry name" value="MPP_CWF19_N"/>
    <property type="match status" value="1"/>
</dbReference>
<proteinExistence type="predicted"/>
<evidence type="ECO:0000313" key="4">
    <source>
        <dbReference type="Proteomes" id="UP000800093"/>
    </source>
</evidence>
<evidence type="ECO:0008006" key="5">
    <source>
        <dbReference type="Google" id="ProtNLM"/>
    </source>
</evidence>
<dbReference type="InterPro" id="IPR040194">
    <property type="entry name" value="Cwf19-like"/>
</dbReference>
<dbReference type="OrthoDB" id="444325at2759"/>
<dbReference type="PANTHER" id="PTHR12072">
    <property type="entry name" value="CWF19, CELL CYCLE CONTROL PROTEIN"/>
    <property type="match status" value="1"/>
</dbReference>
<name>A0A9P4N9L3_9PLEO</name>
<comment type="caution">
    <text evidence="3">The sequence shown here is derived from an EMBL/GenBank/DDBJ whole genome shotgun (WGS) entry which is preliminary data.</text>
</comment>
<feature type="domain" description="Cwf19-like protein C-terminal" evidence="1">
    <location>
        <begin position="473"/>
        <end position="534"/>
    </location>
</feature>
<reference evidence="4" key="1">
    <citation type="journal article" date="2020" name="Stud. Mycol.">
        <title>101 Dothideomycetes genomes: A test case for predicting lifestyles and emergence of pathogens.</title>
        <authorList>
            <person name="Haridas S."/>
            <person name="Albert R."/>
            <person name="Binder M."/>
            <person name="Bloem J."/>
            <person name="LaButti K."/>
            <person name="Salamov A."/>
            <person name="Andreopoulos B."/>
            <person name="Baker S."/>
            <person name="Barry K."/>
            <person name="Bills G."/>
            <person name="Bluhm B."/>
            <person name="Cannon C."/>
            <person name="Castanera R."/>
            <person name="Culley D."/>
            <person name="Daum C."/>
            <person name="Ezra D."/>
            <person name="Gonzalez J."/>
            <person name="Henrissat B."/>
            <person name="Kuo A."/>
            <person name="Liang C."/>
            <person name="Lipzen A."/>
            <person name="Lutzoni F."/>
            <person name="Magnuson J."/>
            <person name="Mondo S."/>
            <person name="Nolan M."/>
            <person name="Ohm R."/>
            <person name="Pangilinan J."/>
            <person name="Park H.-J."/>
            <person name="Ramirez L."/>
            <person name="Alfaro M."/>
            <person name="Sun H."/>
            <person name="Tritt A."/>
            <person name="Yoshinaga Y."/>
            <person name="Zwiers L.-H."/>
            <person name="Turgeon B."/>
            <person name="Goodwin S."/>
            <person name="Spatafora J."/>
            <person name="Crous P."/>
            <person name="Grigoriev I."/>
        </authorList>
    </citation>
    <scope>NUCLEOTIDE SEQUENCE [LARGE SCALE GENOMIC DNA]</scope>
    <source>
        <strain evidence="4">CBS 304.66</strain>
    </source>
</reference>
<dbReference type="GO" id="GO:0061632">
    <property type="term" value="F:RNA lariat debranching enzyme activator activity"/>
    <property type="evidence" value="ECO:0007669"/>
    <property type="project" value="TreeGrafter"/>
</dbReference>
<dbReference type="InterPro" id="IPR006768">
    <property type="entry name" value="Cwf19-like_C_dom-1"/>
</dbReference>
<protein>
    <recommendedName>
        <fullName evidence="5">CwfJ domain-containing protein</fullName>
    </recommendedName>
</protein>
<dbReference type="PANTHER" id="PTHR12072:SF4">
    <property type="entry name" value="CWF19-LIKE PROTEIN 1"/>
    <property type="match status" value="1"/>
</dbReference>
<evidence type="ECO:0000259" key="1">
    <source>
        <dbReference type="Pfam" id="PF04676"/>
    </source>
</evidence>